<gene>
    <name evidence="3" type="ORF">O0R41_17805</name>
</gene>
<dbReference type="EC" id="1.14.12.19" evidence="3"/>
<comment type="caution">
    <text evidence="3">The sequence shown here is derived from an EMBL/GenBank/DDBJ whole genome shotgun (WGS) entry which is preliminary data.</text>
</comment>
<dbReference type="CDD" id="cd00667">
    <property type="entry name" value="ring_hydroxylating_dioxygenases_beta"/>
    <property type="match status" value="1"/>
</dbReference>
<evidence type="ECO:0000313" key="3">
    <source>
        <dbReference type="EMBL" id="MDV5825462.1"/>
    </source>
</evidence>
<keyword evidence="3" id="KW-0223">Dioxygenase</keyword>
<proteinExistence type="inferred from homology"/>
<reference evidence="4" key="1">
    <citation type="journal article" date="2022" name="J Environ Chem Eng">
        <title>Biodegradation of petroleum oil using a constructed nonpathogenic and heavy metal-tolerant bacterial consortium isolated from marine sponges.</title>
        <authorList>
            <person name="Dechsakulwatana C."/>
            <person name="Rungsihiranrut A."/>
            <person name="Muangchinda C."/>
            <person name="Ningthoujam R."/>
            <person name="Klankeo P."/>
            <person name="Pinyakong O."/>
        </authorList>
    </citation>
    <scope>NUCLEOTIDE SEQUENCE [LARGE SCALE GENOMIC DNA]</scope>
    <source>
        <strain evidence="4">MO2-4</strain>
    </source>
</reference>
<evidence type="ECO:0000256" key="2">
    <source>
        <dbReference type="ARBA" id="ARBA00023002"/>
    </source>
</evidence>
<sequence>MTATAMAAESATPFTPTRVAIGSALYDRVLEAYYDEAQMLDELRFVDWTKWLAEDLRYTAPQRLTRTLADHAKSIERSVMHFDESYRTIAARVRRLGGNSAWAEDPPSRTRRLVTNVRIATTEKDNEYAVRSYFLLTRSRFEQTQMSLLSGERHDVVRDLGDRFELAFRESILDQAVLGMPNLAVFI</sequence>
<organism evidence="3 4">
    <name type="scientific">Sphingobium naphthae</name>
    <dbReference type="NCBI Taxonomy" id="1886786"/>
    <lineage>
        <taxon>Bacteria</taxon>
        <taxon>Pseudomonadati</taxon>
        <taxon>Pseudomonadota</taxon>
        <taxon>Alphaproteobacteria</taxon>
        <taxon>Sphingomonadales</taxon>
        <taxon>Sphingomonadaceae</taxon>
        <taxon>Sphingobium</taxon>
    </lineage>
</organism>
<dbReference type="InterPro" id="IPR032710">
    <property type="entry name" value="NTF2-like_dom_sf"/>
</dbReference>
<dbReference type="Gene3D" id="3.10.450.50">
    <property type="match status" value="1"/>
</dbReference>
<evidence type="ECO:0000313" key="4">
    <source>
        <dbReference type="Proteomes" id="UP001185984"/>
    </source>
</evidence>
<dbReference type="RefSeq" id="WP_228164649.1">
    <property type="nucleotide sequence ID" value="NZ_JAPTHD010000011.1"/>
</dbReference>
<dbReference type="GO" id="GO:0008695">
    <property type="term" value="F:3-phenylpropionate dioxygenase activity"/>
    <property type="evidence" value="ECO:0007669"/>
    <property type="project" value="UniProtKB-EC"/>
</dbReference>
<dbReference type="NCBIfam" id="NF007479">
    <property type="entry name" value="PRK10069.1"/>
    <property type="match status" value="1"/>
</dbReference>
<protein>
    <submittedName>
        <fullName evidence="3">3-phenylpropionate/cinnamic acid dioxygenase subunit beta</fullName>
        <ecNumber evidence="3">1.14.12.19</ecNumber>
    </submittedName>
</protein>
<evidence type="ECO:0000256" key="1">
    <source>
        <dbReference type="ARBA" id="ARBA00009570"/>
    </source>
</evidence>
<keyword evidence="4" id="KW-1185">Reference proteome</keyword>
<dbReference type="SUPFAM" id="SSF54427">
    <property type="entry name" value="NTF2-like"/>
    <property type="match status" value="1"/>
</dbReference>
<comment type="similarity">
    <text evidence="1">Belongs to the bacterial ring-hydroxylating dioxygenase beta subunit family.</text>
</comment>
<dbReference type="Proteomes" id="UP001185984">
    <property type="component" value="Unassembled WGS sequence"/>
</dbReference>
<dbReference type="PANTHER" id="PTHR41534:SF2">
    <property type="entry name" value="3-PHENYLPROPIONATE_CINNAMIC ACID DIOXYGENASE SUBUNIT BETA"/>
    <property type="match status" value="1"/>
</dbReference>
<dbReference type="EMBL" id="JAPTHD010000011">
    <property type="protein sequence ID" value="MDV5825462.1"/>
    <property type="molecule type" value="Genomic_DNA"/>
</dbReference>
<name>A0ABU4A150_9SPHN</name>
<dbReference type="Pfam" id="PF00866">
    <property type="entry name" value="Ring_hydroxyl_B"/>
    <property type="match status" value="1"/>
</dbReference>
<keyword evidence="2 3" id="KW-0560">Oxidoreductase</keyword>
<accession>A0ABU4A150</accession>
<dbReference type="InterPro" id="IPR000391">
    <property type="entry name" value="Rng_hydr_dOase-bsu"/>
</dbReference>
<dbReference type="PANTHER" id="PTHR41534">
    <property type="entry name" value="BLR3401 PROTEIN"/>
    <property type="match status" value="1"/>
</dbReference>